<dbReference type="InterPro" id="IPR003661">
    <property type="entry name" value="HisK_dim/P_dom"/>
</dbReference>
<accession>A0A0P6XCP7</accession>
<dbReference type="GO" id="GO:0005524">
    <property type="term" value="F:ATP binding"/>
    <property type="evidence" value="ECO:0007669"/>
    <property type="project" value="UniProtKB-KW"/>
</dbReference>
<evidence type="ECO:0000256" key="12">
    <source>
        <dbReference type="ARBA" id="ARBA00023136"/>
    </source>
</evidence>
<proteinExistence type="predicted"/>
<evidence type="ECO:0000256" key="5">
    <source>
        <dbReference type="ARBA" id="ARBA00022679"/>
    </source>
</evidence>
<evidence type="ECO:0000256" key="6">
    <source>
        <dbReference type="ARBA" id="ARBA00022692"/>
    </source>
</evidence>
<dbReference type="RefSeq" id="WP_061916572.1">
    <property type="nucleotide sequence ID" value="NZ_DF967971.1"/>
</dbReference>
<organism evidence="16 17">
    <name type="scientific">Bellilinea caldifistulae</name>
    <dbReference type="NCBI Taxonomy" id="360411"/>
    <lineage>
        <taxon>Bacteria</taxon>
        <taxon>Bacillati</taxon>
        <taxon>Chloroflexota</taxon>
        <taxon>Anaerolineae</taxon>
        <taxon>Anaerolineales</taxon>
        <taxon>Anaerolineaceae</taxon>
        <taxon>Bellilinea</taxon>
    </lineage>
</organism>
<evidence type="ECO:0000256" key="2">
    <source>
        <dbReference type="ARBA" id="ARBA00004141"/>
    </source>
</evidence>
<dbReference type="SUPFAM" id="SSF55785">
    <property type="entry name" value="PYP-like sensor domain (PAS domain)"/>
    <property type="match status" value="1"/>
</dbReference>
<dbReference type="SMART" id="SM00388">
    <property type="entry name" value="HisKA"/>
    <property type="match status" value="1"/>
</dbReference>
<evidence type="ECO:0000256" key="4">
    <source>
        <dbReference type="ARBA" id="ARBA00022553"/>
    </source>
</evidence>
<dbReference type="InterPro" id="IPR036097">
    <property type="entry name" value="HisK_dim/P_sf"/>
</dbReference>
<evidence type="ECO:0000259" key="14">
    <source>
        <dbReference type="PROSITE" id="PS50109"/>
    </source>
</evidence>
<feature type="transmembrane region" description="Helical" evidence="13">
    <location>
        <begin position="61"/>
        <end position="86"/>
    </location>
</feature>
<dbReference type="Pfam" id="PF08448">
    <property type="entry name" value="PAS_4"/>
    <property type="match status" value="1"/>
</dbReference>
<evidence type="ECO:0000256" key="1">
    <source>
        <dbReference type="ARBA" id="ARBA00000085"/>
    </source>
</evidence>
<dbReference type="EMBL" id="LGHJ01000007">
    <property type="protein sequence ID" value="KPL78011.1"/>
    <property type="molecule type" value="Genomic_DNA"/>
</dbReference>
<dbReference type="InterPro" id="IPR000014">
    <property type="entry name" value="PAS"/>
</dbReference>
<evidence type="ECO:0000256" key="7">
    <source>
        <dbReference type="ARBA" id="ARBA00022741"/>
    </source>
</evidence>
<dbReference type="PRINTS" id="PR00344">
    <property type="entry name" value="BCTRLSENSOR"/>
</dbReference>
<dbReference type="GO" id="GO:0000156">
    <property type="term" value="F:phosphorelay response regulator activity"/>
    <property type="evidence" value="ECO:0007669"/>
    <property type="project" value="TreeGrafter"/>
</dbReference>
<dbReference type="PANTHER" id="PTHR42878:SF7">
    <property type="entry name" value="SENSOR HISTIDINE KINASE GLRK"/>
    <property type="match status" value="1"/>
</dbReference>
<dbReference type="InterPro" id="IPR013656">
    <property type="entry name" value="PAS_4"/>
</dbReference>
<evidence type="ECO:0000256" key="8">
    <source>
        <dbReference type="ARBA" id="ARBA00022777"/>
    </source>
</evidence>
<evidence type="ECO:0000256" key="13">
    <source>
        <dbReference type="SAM" id="Phobius"/>
    </source>
</evidence>
<evidence type="ECO:0000256" key="11">
    <source>
        <dbReference type="ARBA" id="ARBA00023012"/>
    </source>
</evidence>
<dbReference type="Gene3D" id="3.30.450.20">
    <property type="entry name" value="PAS domain"/>
    <property type="match status" value="1"/>
</dbReference>
<dbReference type="GO" id="GO:0030295">
    <property type="term" value="F:protein kinase activator activity"/>
    <property type="evidence" value="ECO:0007669"/>
    <property type="project" value="TreeGrafter"/>
</dbReference>
<dbReference type="SUPFAM" id="SSF55781">
    <property type="entry name" value="GAF domain-like"/>
    <property type="match status" value="2"/>
</dbReference>
<dbReference type="Pfam" id="PF02518">
    <property type="entry name" value="HATPase_c"/>
    <property type="match status" value="1"/>
</dbReference>
<dbReference type="PROSITE" id="PS50109">
    <property type="entry name" value="HIS_KIN"/>
    <property type="match status" value="1"/>
</dbReference>
<keyword evidence="8" id="KW-0418">Kinase</keyword>
<evidence type="ECO:0000313" key="16">
    <source>
        <dbReference type="EMBL" id="KPL78011.1"/>
    </source>
</evidence>
<dbReference type="STRING" id="360411.AC812_01985"/>
<comment type="caution">
    <text evidence="16">The sequence shown here is derived from an EMBL/GenBank/DDBJ whole genome shotgun (WGS) entry which is preliminary data.</text>
</comment>
<dbReference type="NCBIfam" id="TIGR00229">
    <property type="entry name" value="sensory_box"/>
    <property type="match status" value="1"/>
</dbReference>
<dbReference type="InterPro" id="IPR036890">
    <property type="entry name" value="HATPase_C_sf"/>
</dbReference>
<gene>
    <name evidence="16" type="ORF">AC812_01985</name>
</gene>
<dbReference type="InterPro" id="IPR035965">
    <property type="entry name" value="PAS-like_dom_sf"/>
</dbReference>
<feature type="domain" description="Histidine kinase" evidence="14">
    <location>
        <begin position="585"/>
        <end position="803"/>
    </location>
</feature>
<keyword evidence="17" id="KW-1185">Reference proteome</keyword>
<dbReference type="Pfam" id="PF00512">
    <property type="entry name" value="HisKA"/>
    <property type="match status" value="1"/>
</dbReference>
<comment type="subcellular location">
    <subcellularLocation>
        <location evidence="2">Membrane</location>
        <topology evidence="2">Multi-pass membrane protein</topology>
    </subcellularLocation>
</comment>
<dbReference type="InterPro" id="IPR029016">
    <property type="entry name" value="GAF-like_dom_sf"/>
</dbReference>
<evidence type="ECO:0000256" key="3">
    <source>
        <dbReference type="ARBA" id="ARBA00012438"/>
    </source>
</evidence>
<feature type="transmembrane region" description="Helical" evidence="13">
    <location>
        <begin position="23"/>
        <end position="41"/>
    </location>
</feature>
<dbReference type="SMART" id="SM00091">
    <property type="entry name" value="PAS"/>
    <property type="match status" value="1"/>
</dbReference>
<dbReference type="Gene3D" id="3.30.565.10">
    <property type="entry name" value="Histidine kinase-like ATPase, C-terminal domain"/>
    <property type="match status" value="1"/>
</dbReference>
<feature type="transmembrane region" description="Helical" evidence="13">
    <location>
        <begin position="107"/>
        <end position="125"/>
    </location>
</feature>
<reference evidence="16 17" key="1">
    <citation type="submission" date="2015-07" db="EMBL/GenBank/DDBJ databases">
        <title>Draft genome of Bellilinea caldifistulae DSM 17877.</title>
        <authorList>
            <person name="Hemp J."/>
            <person name="Ward L.M."/>
            <person name="Pace L.A."/>
            <person name="Fischer W.W."/>
        </authorList>
    </citation>
    <scope>NUCLEOTIDE SEQUENCE [LARGE SCALE GENOMIC DNA]</scope>
    <source>
        <strain evidence="16 17">GOMI-1</strain>
    </source>
</reference>
<keyword evidence="6 13" id="KW-0812">Transmembrane</keyword>
<keyword evidence="9" id="KW-0067">ATP-binding</keyword>
<dbReference type="CDD" id="cd00130">
    <property type="entry name" value="PAS"/>
    <property type="match status" value="1"/>
</dbReference>
<evidence type="ECO:0000256" key="9">
    <source>
        <dbReference type="ARBA" id="ARBA00022840"/>
    </source>
</evidence>
<keyword evidence="10 13" id="KW-1133">Transmembrane helix</keyword>
<dbReference type="CDD" id="cd00082">
    <property type="entry name" value="HisKA"/>
    <property type="match status" value="1"/>
</dbReference>
<dbReference type="InterPro" id="IPR003594">
    <property type="entry name" value="HATPase_dom"/>
</dbReference>
<keyword evidence="11" id="KW-0902">Two-component regulatory system</keyword>
<dbReference type="SUPFAM" id="SSF47384">
    <property type="entry name" value="Homodimeric domain of signal transducing histidine kinase"/>
    <property type="match status" value="1"/>
</dbReference>
<sequence>MSVTNNHLSSQRELPQRIRPRDLALLFVSFISMALIGVYHLNLADNLSTSSFSHLISLLPVISMAYFFGVIAGLIGAIIFSSLFLVEIPFVIQTYGYTFDSIERVGVSLLLFISALVIGDLSNSVRQRTSLKIALRNRETLLSQTLNLEEITRIVITQVHQIIRVQQVCLVLQNPITKQWQIYTAKGRAALRTRSETESPTLGSYILSQNESFILNNLDDPNSILIENLPPPNTITCVMSRMMYQSNGNEMGRIILINKITGYFYEQDIERLNEFVPAVEKAIEQAFRYTRTDYALERQISQLSTIQRTSQVLNNLLDAEKVVELTLSTALDITQAEAGVILVNFNGGQFIQRVNGDEIDPDRTRQILEEALSVSFLEHTNGLELSFPFIFKSSASQLSCYITHGRSLMGIIITESSRVEAFDRTSHWILSLLADHTATSLTNVRLFQEIYKEKQQTNLIIESVTDGLITINRNGNILTANPAAIQQVGLPESAVIGANFCEVFGLTNETCIQFFHELNKAWNYNSSFTMESIPVSPNQSKRRIVNLSAAPVFEENQTPSRAVVLLRDITEREELNRLQEEMISSISHEMRTPLTKIQSISELIANTLEKNEPLPDRKFLDTLSAESQRLSQFLDRILDVHQLETHQFQVELRPLPLTFVVENLVEEWRIIAPNRRIEIHKPSRPVWVMADENALNSIFSNLLDNAVKYSPEHSEISVILSIADDRTAEVRVVDHGLGIEPDKQALIFNRFYRATGGDSQEVYGHGIGLYVAKMLTESLGGKIDVESAPGKGSCFRFTLPIMENPDETQNHND</sequence>
<dbReference type="InterPro" id="IPR050351">
    <property type="entry name" value="BphY/WalK/GraS-like"/>
</dbReference>
<protein>
    <recommendedName>
        <fullName evidence="3">histidine kinase</fullName>
        <ecNumber evidence="3">2.7.13.3</ecNumber>
    </recommendedName>
</protein>
<evidence type="ECO:0000256" key="10">
    <source>
        <dbReference type="ARBA" id="ARBA00022989"/>
    </source>
</evidence>
<feature type="domain" description="PAS" evidence="15">
    <location>
        <begin position="453"/>
        <end position="497"/>
    </location>
</feature>
<keyword evidence="4" id="KW-0597">Phosphoprotein</keyword>
<dbReference type="InterPro" id="IPR004358">
    <property type="entry name" value="Sig_transdc_His_kin-like_C"/>
</dbReference>
<dbReference type="OrthoDB" id="139642at2"/>
<dbReference type="SUPFAM" id="SSF55874">
    <property type="entry name" value="ATPase domain of HSP90 chaperone/DNA topoisomerase II/histidine kinase"/>
    <property type="match status" value="1"/>
</dbReference>
<dbReference type="EC" id="2.7.13.3" evidence="3"/>
<keyword evidence="12 13" id="KW-0472">Membrane</keyword>
<name>A0A0P6XCP7_9CHLR</name>
<dbReference type="Gene3D" id="3.30.450.40">
    <property type="match status" value="2"/>
</dbReference>
<dbReference type="GO" id="GO:0000155">
    <property type="term" value="F:phosphorelay sensor kinase activity"/>
    <property type="evidence" value="ECO:0007669"/>
    <property type="project" value="InterPro"/>
</dbReference>
<dbReference type="AlphaFoldDB" id="A0A0P6XCP7"/>
<keyword evidence="7" id="KW-0547">Nucleotide-binding</keyword>
<comment type="catalytic activity">
    <reaction evidence="1">
        <text>ATP + protein L-histidine = ADP + protein N-phospho-L-histidine.</text>
        <dbReference type="EC" id="2.7.13.3"/>
    </reaction>
</comment>
<dbReference type="Gene3D" id="1.10.287.130">
    <property type="match status" value="1"/>
</dbReference>
<dbReference type="Proteomes" id="UP000050514">
    <property type="component" value="Unassembled WGS sequence"/>
</dbReference>
<dbReference type="PANTHER" id="PTHR42878">
    <property type="entry name" value="TWO-COMPONENT HISTIDINE KINASE"/>
    <property type="match status" value="1"/>
</dbReference>
<dbReference type="PROSITE" id="PS50112">
    <property type="entry name" value="PAS"/>
    <property type="match status" value="1"/>
</dbReference>
<dbReference type="SMART" id="SM00387">
    <property type="entry name" value="HATPase_c"/>
    <property type="match status" value="1"/>
</dbReference>
<evidence type="ECO:0000313" key="17">
    <source>
        <dbReference type="Proteomes" id="UP000050514"/>
    </source>
</evidence>
<dbReference type="GO" id="GO:0007234">
    <property type="term" value="P:osmosensory signaling via phosphorelay pathway"/>
    <property type="evidence" value="ECO:0007669"/>
    <property type="project" value="TreeGrafter"/>
</dbReference>
<keyword evidence="5" id="KW-0808">Transferase</keyword>
<dbReference type="GO" id="GO:0016020">
    <property type="term" value="C:membrane"/>
    <property type="evidence" value="ECO:0007669"/>
    <property type="project" value="UniProtKB-SubCell"/>
</dbReference>
<evidence type="ECO:0000259" key="15">
    <source>
        <dbReference type="PROSITE" id="PS50112"/>
    </source>
</evidence>
<dbReference type="FunFam" id="3.30.565.10:FF:000006">
    <property type="entry name" value="Sensor histidine kinase WalK"/>
    <property type="match status" value="1"/>
</dbReference>
<dbReference type="InterPro" id="IPR005467">
    <property type="entry name" value="His_kinase_dom"/>
</dbReference>